<feature type="chain" id="PRO_5022812266" description="G-protein coupled receptors family 3 profile domain-containing protein" evidence="8">
    <location>
        <begin position="27"/>
        <end position="1342"/>
    </location>
</feature>
<feature type="transmembrane region" description="Helical" evidence="7">
    <location>
        <begin position="1139"/>
        <end position="1160"/>
    </location>
</feature>
<evidence type="ECO:0000256" key="4">
    <source>
        <dbReference type="ARBA" id="ARBA00023136"/>
    </source>
</evidence>
<feature type="compositionally biased region" description="Pro residues" evidence="6">
    <location>
        <begin position="1333"/>
        <end position="1342"/>
    </location>
</feature>
<dbReference type="GO" id="GO:0004930">
    <property type="term" value="F:G protein-coupled receptor activity"/>
    <property type="evidence" value="ECO:0007669"/>
    <property type="project" value="InterPro"/>
</dbReference>
<feature type="transmembrane region" description="Helical" evidence="7">
    <location>
        <begin position="1029"/>
        <end position="1054"/>
    </location>
</feature>
<dbReference type="GO" id="GO:0016020">
    <property type="term" value="C:membrane"/>
    <property type="evidence" value="ECO:0007669"/>
    <property type="project" value="UniProtKB-SubCell"/>
</dbReference>
<feature type="signal peptide" evidence="8">
    <location>
        <begin position="1"/>
        <end position="26"/>
    </location>
</feature>
<dbReference type="InterPro" id="IPR050726">
    <property type="entry name" value="mGluR"/>
</dbReference>
<feature type="transmembrane region" description="Helical" evidence="7">
    <location>
        <begin position="1252"/>
        <end position="1273"/>
    </location>
</feature>
<dbReference type="InterPro" id="IPR013320">
    <property type="entry name" value="ConA-like_dom_sf"/>
</dbReference>
<proteinExistence type="predicted"/>
<dbReference type="OrthoDB" id="193445at2759"/>
<accession>A0A5B8MSQ6</accession>
<feature type="transmembrane region" description="Helical" evidence="7">
    <location>
        <begin position="1066"/>
        <end position="1085"/>
    </location>
</feature>
<evidence type="ECO:0000256" key="8">
    <source>
        <dbReference type="SAM" id="SignalP"/>
    </source>
</evidence>
<organism evidence="10 11">
    <name type="scientific">Chloropicon primus</name>
    <dbReference type="NCBI Taxonomy" id="1764295"/>
    <lineage>
        <taxon>Eukaryota</taxon>
        <taxon>Viridiplantae</taxon>
        <taxon>Chlorophyta</taxon>
        <taxon>Chloropicophyceae</taxon>
        <taxon>Chloropicales</taxon>
        <taxon>Chloropicaceae</taxon>
        <taxon>Chloropicon</taxon>
    </lineage>
</organism>
<protein>
    <recommendedName>
        <fullName evidence="9">G-protein coupled receptors family 3 profile domain-containing protein</fullName>
    </recommendedName>
</protein>
<feature type="domain" description="G-protein coupled receptors family 3 profile" evidence="9">
    <location>
        <begin position="1030"/>
        <end position="1266"/>
    </location>
</feature>
<feature type="transmembrane region" description="Helical" evidence="7">
    <location>
        <begin position="1189"/>
        <end position="1212"/>
    </location>
</feature>
<evidence type="ECO:0000256" key="3">
    <source>
        <dbReference type="ARBA" id="ARBA00022989"/>
    </source>
</evidence>
<evidence type="ECO:0000256" key="6">
    <source>
        <dbReference type="SAM" id="MobiDB-lite"/>
    </source>
</evidence>
<evidence type="ECO:0000256" key="2">
    <source>
        <dbReference type="ARBA" id="ARBA00022692"/>
    </source>
</evidence>
<dbReference type="EMBL" id="CP031044">
    <property type="protein sequence ID" value="QDZ23689.1"/>
    <property type="molecule type" value="Genomic_DNA"/>
</dbReference>
<dbReference type="PROSITE" id="PS50259">
    <property type="entry name" value="G_PROTEIN_RECEP_F3_4"/>
    <property type="match status" value="1"/>
</dbReference>
<dbReference type="Proteomes" id="UP000316726">
    <property type="component" value="Chromosome 11"/>
</dbReference>
<dbReference type="InterPro" id="IPR000337">
    <property type="entry name" value="GPCR_3"/>
</dbReference>
<dbReference type="STRING" id="1764295.A0A5B8MSQ6"/>
<dbReference type="PANTHER" id="PTHR24060">
    <property type="entry name" value="METABOTROPIC GLUTAMATE RECEPTOR"/>
    <property type="match status" value="1"/>
</dbReference>
<feature type="transmembrane region" description="Helical" evidence="7">
    <location>
        <begin position="1097"/>
        <end position="1118"/>
    </location>
</feature>
<dbReference type="Pfam" id="PF00003">
    <property type="entry name" value="7tm_3"/>
    <property type="match status" value="1"/>
</dbReference>
<comment type="subcellular location">
    <subcellularLocation>
        <location evidence="1">Membrane</location>
        <topology evidence="1">Multi-pass membrane protein</topology>
    </subcellularLocation>
</comment>
<evidence type="ECO:0000256" key="1">
    <source>
        <dbReference type="ARBA" id="ARBA00004141"/>
    </source>
</evidence>
<keyword evidence="11" id="KW-1185">Reference proteome</keyword>
<keyword evidence="2 7" id="KW-0812">Transmembrane</keyword>
<feature type="region of interest" description="Disordered" evidence="6">
    <location>
        <begin position="1310"/>
        <end position="1342"/>
    </location>
</feature>
<dbReference type="Gene3D" id="2.60.120.200">
    <property type="match status" value="1"/>
</dbReference>
<dbReference type="PRINTS" id="PR00248">
    <property type="entry name" value="GPCRMGR"/>
</dbReference>
<evidence type="ECO:0000256" key="7">
    <source>
        <dbReference type="SAM" id="Phobius"/>
    </source>
</evidence>
<evidence type="ECO:0000313" key="11">
    <source>
        <dbReference type="Proteomes" id="UP000316726"/>
    </source>
</evidence>
<keyword evidence="5" id="KW-0325">Glycoprotein</keyword>
<dbReference type="InterPro" id="IPR017978">
    <property type="entry name" value="GPCR_3_C"/>
</dbReference>
<reference evidence="10 11" key="1">
    <citation type="submission" date="2018-07" db="EMBL/GenBank/DDBJ databases">
        <title>The complete nuclear genome of the prasinophyte Chloropicon primus (CCMP1205).</title>
        <authorList>
            <person name="Pombert J.-F."/>
            <person name="Otis C."/>
            <person name="Turmel M."/>
            <person name="Lemieux C."/>
        </authorList>
    </citation>
    <scope>NUCLEOTIDE SEQUENCE [LARGE SCALE GENOMIC DNA]</scope>
    <source>
        <strain evidence="10 11">CCMP1205</strain>
    </source>
</reference>
<evidence type="ECO:0000313" key="10">
    <source>
        <dbReference type="EMBL" id="QDZ23689.1"/>
    </source>
</evidence>
<keyword evidence="3 7" id="KW-1133">Transmembrane helix</keyword>
<sequence>MAVSVRILAAFSCVVVLQSLVPLVRASTAVHGYGKSLYFPFGGMSAAGFRDLLQDGDFTDGMTVDYWVKTYGGSTIQHMSRFCHFSFITATDKNYLQMFHMEYSSNDDAMRTGTEASQGTADLRYFHRLSEPSSLKSVPDTLEWHRITITVDSTSLLVYVNGTKFYTASYDAKPLEFNAASQGYFTLGMYTFNAGETIKSSNFYGQFDELCMYNKVVSEADIGANWQKLLISTNDASLKVRHTFEESTLRSGGPSGSFLENQGSGGAFYDLILGGFKDGDTFTDTNEEKTFTGVKPLLVVSSAPLEGVGTANEFDLVKNGGADYQLNVAVSGYDGTTPLVTDIELPYDIEVTVGPSGLMTDPDGVDVTAGGSAKTRNYKYTAPAIGGGAQPTSDEVTFHPVADNTVSYKMKILIAGEMKISEDLPSKVFTMTPIEDKPFTMNLGCHNTLGLDCSVKVLKDNEDCLYATKYFTNQNLDFNVGSKAVEGGVLPEPGYAICKLALDRSGEVPGAVKFELLDSLATTLEITGTYSIFALDDVPICSSKTVNLEEDQAHEKISLDVLDPETDMYTMVITKLPQKGKLFLENSDGSVGAEIIKPFTPYSLQEPIYQYAYNVTQVSSFWGNGKSVSYHPIQALGPPSVDSFGDTPLAWSPLWKAGTEGSLTEFSDSIISFKHDPIAYFAENGAYEYLEVNYTQPLYVMGVEIGENRGMGAVNQVRTWNEGAKKYYKLWEGTASNDIQKHHSKFQQFRKFGPTVCQPPFKSNTIRVELDTAAVPDWNEIDYVQMFGSTQLPDGALEYPSKSVYYLPDKDAYGDDAFEFAAYDCPYDRYRRSDNAKITLKIQQVNDPPILKSNQATAKEGVMTLLSDLGFLLNQDDDEVNMKIVSFSGPLELYDGTARVSALPYTGKLSTLKVKVTNCLDGQIQFTTKDTGGTPESDLETVDIAGECFARPAACTASNWNIVLSQCDDNNERKGTYSWKNPLFGNPQLPSDCCVAGQRSGANGSACVEGSALPSDFTFQCEYIVADSAVAIAMMTILLLVMLVLFVLMVIYSAKAQEKAIRRSQPVFVIIACAGGVIGLLTPFWLIGKPTDSTCTLTPLCVFLGVSVMYTAFLTKMIRIDSIFNNQAMKKVILTTNKMLVIFFKLLGLAVTMLIVHLAVAPPEAQTEVRIVNGESVVKEVCKDNTGNITFLLTVFVHAVLIIYSAYIAYKIKDVQDDFQESKSIFFGLYNSTIVCIVILPVVLALDVEITVRFILITLASVVAFGGTCIGITGSKAFYAVGSVVPSMNNTNNVNNTATDILNSTLQGSKRNTSMINSERSTSKVSPIISPKITPPPTSDKS</sequence>
<gene>
    <name evidence="10" type="ORF">A3770_11p62070</name>
</gene>
<keyword evidence="8" id="KW-0732">Signal</keyword>
<evidence type="ECO:0000259" key="9">
    <source>
        <dbReference type="PROSITE" id="PS50259"/>
    </source>
</evidence>
<feature type="compositionally biased region" description="Polar residues" evidence="6">
    <location>
        <begin position="1310"/>
        <end position="1320"/>
    </location>
</feature>
<feature type="compositionally biased region" description="Low complexity" evidence="6">
    <location>
        <begin position="1323"/>
        <end position="1332"/>
    </location>
</feature>
<evidence type="ECO:0000256" key="5">
    <source>
        <dbReference type="ARBA" id="ARBA00023180"/>
    </source>
</evidence>
<name>A0A5B8MSQ6_9CHLO</name>
<feature type="transmembrane region" description="Helical" evidence="7">
    <location>
        <begin position="1224"/>
        <end position="1246"/>
    </location>
</feature>
<dbReference type="Pfam" id="PF13385">
    <property type="entry name" value="Laminin_G_3"/>
    <property type="match status" value="1"/>
</dbReference>
<dbReference type="SUPFAM" id="SSF49899">
    <property type="entry name" value="Concanavalin A-like lectins/glucanases"/>
    <property type="match status" value="1"/>
</dbReference>
<keyword evidence="4 7" id="KW-0472">Membrane</keyword>